<dbReference type="GO" id="GO:0017061">
    <property type="term" value="F:S-methyl-5-thioadenosine phosphorylase activity"/>
    <property type="evidence" value="ECO:0007669"/>
    <property type="project" value="InterPro"/>
</dbReference>
<dbReference type="OrthoDB" id="431409at2759"/>
<dbReference type="GO" id="GO:0006166">
    <property type="term" value="P:purine ribonucleoside salvage"/>
    <property type="evidence" value="ECO:0007669"/>
    <property type="project" value="UniProtKB-KW"/>
</dbReference>
<keyword evidence="1" id="KW-0328">Glycosyltransferase</keyword>
<evidence type="ECO:0000256" key="2">
    <source>
        <dbReference type="ARBA" id="ARBA00022679"/>
    </source>
</evidence>
<feature type="domain" description="Nucleoside phosphorylase" evidence="4">
    <location>
        <begin position="21"/>
        <end position="260"/>
    </location>
</feature>
<evidence type="ECO:0000313" key="6">
    <source>
        <dbReference type="Proteomes" id="UP000792457"/>
    </source>
</evidence>
<dbReference type="InterPro" id="IPR000845">
    <property type="entry name" value="Nucleoside_phosphorylase_d"/>
</dbReference>
<dbReference type="Pfam" id="PF01048">
    <property type="entry name" value="PNP_UDP_1"/>
    <property type="match status" value="1"/>
</dbReference>
<evidence type="ECO:0000256" key="3">
    <source>
        <dbReference type="ARBA" id="ARBA00022726"/>
    </source>
</evidence>
<dbReference type="InterPro" id="IPR010044">
    <property type="entry name" value="MTAP"/>
</dbReference>
<dbReference type="GO" id="GO:0005829">
    <property type="term" value="C:cytosol"/>
    <property type="evidence" value="ECO:0007669"/>
    <property type="project" value="TreeGrafter"/>
</dbReference>
<organism evidence="5 6">
    <name type="scientific">Ladona fulva</name>
    <name type="common">Scarce chaser dragonfly</name>
    <name type="synonym">Libellula fulva</name>
    <dbReference type="NCBI Taxonomy" id="123851"/>
    <lineage>
        <taxon>Eukaryota</taxon>
        <taxon>Metazoa</taxon>
        <taxon>Ecdysozoa</taxon>
        <taxon>Arthropoda</taxon>
        <taxon>Hexapoda</taxon>
        <taxon>Insecta</taxon>
        <taxon>Pterygota</taxon>
        <taxon>Palaeoptera</taxon>
        <taxon>Odonata</taxon>
        <taxon>Epiprocta</taxon>
        <taxon>Anisoptera</taxon>
        <taxon>Libelluloidea</taxon>
        <taxon>Libellulidae</taxon>
        <taxon>Ladona</taxon>
    </lineage>
</organism>
<evidence type="ECO:0000259" key="4">
    <source>
        <dbReference type="Pfam" id="PF01048"/>
    </source>
</evidence>
<dbReference type="PANTHER" id="PTHR42679:SF2">
    <property type="entry name" value="S-METHYL-5'-THIOADENOSINE PHOSPHORYLASE"/>
    <property type="match status" value="1"/>
</dbReference>
<dbReference type="PANTHER" id="PTHR42679">
    <property type="entry name" value="S-METHYL-5'-THIOADENOSINE PHOSPHORYLASE"/>
    <property type="match status" value="1"/>
</dbReference>
<evidence type="ECO:0000313" key="5">
    <source>
        <dbReference type="EMBL" id="KAG8222791.1"/>
    </source>
</evidence>
<comment type="caution">
    <text evidence="5">The sequence shown here is derived from an EMBL/GenBank/DDBJ whole genome shotgun (WGS) entry which is preliminary data.</text>
</comment>
<dbReference type="InterPro" id="IPR035994">
    <property type="entry name" value="Nucleoside_phosphorylase_sf"/>
</dbReference>
<accession>A0A8K0JUT1</accession>
<dbReference type="CDD" id="cd09010">
    <property type="entry name" value="MTAP_SsMTAPII_like_MTIP"/>
    <property type="match status" value="1"/>
</dbReference>
<dbReference type="SUPFAM" id="SSF53167">
    <property type="entry name" value="Purine and uridine phosphorylases"/>
    <property type="match status" value="1"/>
</dbReference>
<proteinExistence type="predicted"/>
<dbReference type="Gene3D" id="3.40.50.1580">
    <property type="entry name" value="Nucleoside phosphorylase domain"/>
    <property type="match status" value="1"/>
</dbReference>
<dbReference type="EMBL" id="KZ308144">
    <property type="protein sequence ID" value="KAG8222791.1"/>
    <property type="molecule type" value="Genomic_DNA"/>
</dbReference>
<evidence type="ECO:0000256" key="1">
    <source>
        <dbReference type="ARBA" id="ARBA00022676"/>
    </source>
</evidence>
<gene>
    <name evidence="5" type="ORF">J437_LFUL006775</name>
</gene>
<name>A0A8K0JUT1_LADFU</name>
<protein>
    <recommendedName>
        <fullName evidence="4">Nucleoside phosphorylase domain-containing protein</fullName>
    </recommendedName>
</protein>
<sequence>MCSKDVVTKLIGSVGDEKFGIGIIGGSGLNSLDFLKDVKSVCKKESNSIYDNILFGYYNRIRVLYIPRHGFFHEYSPSRVPYKSMMCALKNLGCTHIIATTAVLSLNSNMKPGDFVIIDSLIDCTENRENTFHREHPCSCDELLLPTKGYKPFSEGMSRILKIKADSLGIPCHLGGVVITVEGPRFPSPAESGLYANFGADILNFTTVPEVILARELEMHYVAIAMITDFDPLFDSPKRNIDVILSTFQQNVENLKCLLKNSLLDIASADWTKENTN</sequence>
<reference evidence="5" key="2">
    <citation type="submission" date="2017-10" db="EMBL/GenBank/DDBJ databases">
        <title>Ladona fulva Genome sequencing and assembly.</title>
        <authorList>
            <person name="Murali S."/>
            <person name="Richards S."/>
            <person name="Bandaranaike D."/>
            <person name="Bellair M."/>
            <person name="Blankenburg K."/>
            <person name="Chao H."/>
            <person name="Dinh H."/>
            <person name="Doddapaneni H."/>
            <person name="Dugan-Rocha S."/>
            <person name="Elkadiri S."/>
            <person name="Gnanaolivu R."/>
            <person name="Hernandez B."/>
            <person name="Skinner E."/>
            <person name="Javaid M."/>
            <person name="Lee S."/>
            <person name="Li M."/>
            <person name="Ming W."/>
            <person name="Munidasa M."/>
            <person name="Muniz J."/>
            <person name="Nguyen L."/>
            <person name="Hughes D."/>
            <person name="Osuji N."/>
            <person name="Pu L.-L."/>
            <person name="Puazo M."/>
            <person name="Qu C."/>
            <person name="Quiroz J."/>
            <person name="Raj R."/>
            <person name="Weissenberger G."/>
            <person name="Xin Y."/>
            <person name="Zou X."/>
            <person name="Han Y."/>
            <person name="Worley K."/>
            <person name="Muzny D."/>
            <person name="Gibbs R."/>
        </authorList>
    </citation>
    <scope>NUCLEOTIDE SEQUENCE</scope>
    <source>
        <strain evidence="5">Sampled in the wild</strain>
    </source>
</reference>
<feature type="non-terminal residue" evidence="5">
    <location>
        <position position="277"/>
    </location>
</feature>
<reference evidence="5" key="1">
    <citation type="submission" date="2013-04" db="EMBL/GenBank/DDBJ databases">
        <authorList>
            <person name="Qu J."/>
            <person name="Murali S.C."/>
            <person name="Bandaranaike D."/>
            <person name="Bellair M."/>
            <person name="Blankenburg K."/>
            <person name="Chao H."/>
            <person name="Dinh H."/>
            <person name="Doddapaneni H."/>
            <person name="Downs B."/>
            <person name="Dugan-Rocha S."/>
            <person name="Elkadiri S."/>
            <person name="Gnanaolivu R.D."/>
            <person name="Hernandez B."/>
            <person name="Javaid M."/>
            <person name="Jayaseelan J.C."/>
            <person name="Lee S."/>
            <person name="Li M."/>
            <person name="Ming W."/>
            <person name="Munidasa M."/>
            <person name="Muniz J."/>
            <person name="Nguyen L."/>
            <person name="Ongeri F."/>
            <person name="Osuji N."/>
            <person name="Pu L.-L."/>
            <person name="Puazo M."/>
            <person name="Qu C."/>
            <person name="Quiroz J."/>
            <person name="Raj R."/>
            <person name="Weissenberger G."/>
            <person name="Xin Y."/>
            <person name="Zou X."/>
            <person name="Han Y."/>
            <person name="Richards S."/>
            <person name="Worley K."/>
            <person name="Muzny D."/>
            <person name="Gibbs R."/>
        </authorList>
    </citation>
    <scope>NUCLEOTIDE SEQUENCE</scope>
    <source>
        <strain evidence="5">Sampled in the wild</strain>
    </source>
</reference>
<keyword evidence="3" id="KW-0660">Purine salvage</keyword>
<dbReference type="AlphaFoldDB" id="A0A8K0JUT1"/>
<keyword evidence="6" id="KW-1185">Reference proteome</keyword>
<dbReference type="GO" id="GO:0019509">
    <property type="term" value="P:L-methionine salvage from methylthioadenosine"/>
    <property type="evidence" value="ECO:0007669"/>
    <property type="project" value="TreeGrafter"/>
</dbReference>
<keyword evidence="2" id="KW-0808">Transferase</keyword>
<dbReference type="Proteomes" id="UP000792457">
    <property type="component" value="Unassembled WGS sequence"/>
</dbReference>